<organism evidence="1 2">
    <name type="scientific">Araneus ventricosus</name>
    <name type="common">Orbweaver spider</name>
    <name type="synonym">Epeira ventricosa</name>
    <dbReference type="NCBI Taxonomy" id="182803"/>
    <lineage>
        <taxon>Eukaryota</taxon>
        <taxon>Metazoa</taxon>
        <taxon>Ecdysozoa</taxon>
        <taxon>Arthropoda</taxon>
        <taxon>Chelicerata</taxon>
        <taxon>Arachnida</taxon>
        <taxon>Araneae</taxon>
        <taxon>Araneomorphae</taxon>
        <taxon>Entelegynae</taxon>
        <taxon>Araneoidea</taxon>
        <taxon>Araneidae</taxon>
        <taxon>Araneus</taxon>
    </lineage>
</organism>
<sequence>MSTKIDSYCSPLKTTSSLPVCFYQKQYSISTSSSPLAISLRVTHLLVEWLAQIPRESKSPPFLVLGGKGGSFGFLPMPFGGKGGFILGSGTFPAFTSSYKSA</sequence>
<accession>A0A4Y2LNH8</accession>
<protein>
    <submittedName>
        <fullName evidence="1">Uncharacterized protein</fullName>
    </submittedName>
</protein>
<evidence type="ECO:0000313" key="2">
    <source>
        <dbReference type="Proteomes" id="UP000499080"/>
    </source>
</evidence>
<keyword evidence="2" id="KW-1185">Reference proteome</keyword>
<name>A0A4Y2LNH8_ARAVE</name>
<proteinExistence type="predicted"/>
<evidence type="ECO:0000313" key="1">
    <source>
        <dbReference type="EMBL" id="GBN16375.1"/>
    </source>
</evidence>
<gene>
    <name evidence="1" type="ORF">AVEN_110571_1</name>
</gene>
<comment type="caution">
    <text evidence="1">The sequence shown here is derived from an EMBL/GenBank/DDBJ whole genome shotgun (WGS) entry which is preliminary data.</text>
</comment>
<reference evidence="1 2" key="1">
    <citation type="journal article" date="2019" name="Sci. Rep.">
        <title>Orb-weaving spider Araneus ventricosus genome elucidates the spidroin gene catalogue.</title>
        <authorList>
            <person name="Kono N."/>
            <person name="Nakamura H."/>
            <person name="Ohtoshi R."/>
            <person name="Moran D.A.P."/>
            <person name="Shinohara A."/>
            <person name="Yoshida Y."/>
            <person name="Fujiwara M."/>
            <person name="Mori M."/>
            <person name="Tomita M."/>
            <person name="Arakawa K."/>
        </authorList>
    </citation>
    <scope>NUCLEOTIDE SEQUENCE [LARGE SCALE GENOMIC DNA]</scope>
</reference>
<dbReference type="AlphaFoldDB" id="A0A4Y2LNH8"/>
<dbReference type="EMBL" id="BGPR01006141">
    <property type="protein sequence ID" value="GBN16375.1"/>
    <property type="molecule type" value="Genomic_DNA"/>
</dbReference>
<dbReference type="Proteomes" id="UP000499080">
    <property type="component" value="Unassembled WGS sequence"/>
</dbReference>